<dbReference type="OrthoDB" id="2423195at2759"/>
<accession>V6TVZ8</accession>
<dbReference type="InterPro" id="IPR027417">
    <property type="entry name" value="P-loop_NTPase"/>
</dbReference>
<dbReference type="SUPFAM" id="SSF52540">
    <property type="entry name" value="P-loop containing nucleoside triphosphate hydrolases"/>
    <property type="match status" value="1"/>
</dbReference>
<dbReference type="Gene3D" id="3.40.50.300">
    <property type="entry name" value="P-loop containing nucleotide triphosphate hydrolases"/>
    <property type="match status" value="2"/>
</dbReference>
<name>V6TVZ8_GIAIN</name>
<feature type="domain" description="DNA2/NAM7 helicase-like C-terminal" evidence="2">
    <location>
        <begin position="1143"/>
        <end position="1424"/>
    </location>
</feature>
<dbReference type="PANTHER" id="PTHR10887:SF495">
    <property type="entry name" value="HELICASE SENATAXIN ISOFORM X1-RELATED"/>
    <property type="match status" value="1"/>
</dbReference>
<protein>
    <recommendedName>
        <fullName evidence="2">DNA2/NAM7 helicase-like C-terminal domain-containing protein</fullName>
    </recommendedName>
</protein>
<dbReference type="VEuPathDB" id="GiardiaDB:GL50581_1441"/>
<dbReference type="VEuPathDB" id="GiardiaDB:GL50581_243"/>
<dbReference type="VEuPathDB" id="GiardiaDB:QR46_2248"/>
<proteinExistence type="predicted"/>
<reference evidence="3 4" key="2">
    <citation type="journal article" date="2013" name="Genome Biol. Evol.">
        <title>Genome sequencing of Giardia lamblia genotypes A2 and B isolates (DH and GS) and comparative analysis with the genomes of genotypes A1 and E (WB and Pig).</title>
        <authorList>
            <person name="Adam R.D."/>
            <person name="Dahlstrom E.W."/>
            <person name="Martens C.A."/>
            <person name="Bruno D.P."/>
            <person name="Barbian K.D."/>
            <person name="Ricklefs S.M."/>
            <person name="Hernandez M.M."/>
            <person name="Narla N.P."/>
            <person name="Patel R.B."/>
            <person name="Porcella S.F."/>
            <person name="Nash T.E."/>
        </authorList>
    </citation>
    <scope>NUCLEOTIDE SEQUENCE [LARGE SCALE GENOMIC DNA]</scope>
    <source>
        <strain evidence="3 4">GS</strain>
    </source>
</reference>
<dbReference type="InterPro" id="IPR045055">
    <property type="entry name" value="DNA2/NAM7-like"/>
</dbReference>
<sequence length="1450" mass="166097">MNPREILNSRAHSKGNNSTSSKFLTSVFGYFAVEEPVDHSLKEIEWFASDFTDCFVLKRNCQQYWDTIVAQSAISQTVQPFFTTCENASNIYTVKSLYLRDTFLLTDIHLCLQKESLDLSLLNTIKAQLQSGTKDKKSARSFAIALYITCKILLTDGYVNGNFDGIANSRFNGEIVFLLINTFDAVYPWVKEHPFIFEPVITLLGEVFLYAFGCTKNKHKHEDMQTLFNRLLQEQEGSSALSVPIIDLCLEIIVSSSTKDTIVNMPTEKHLPVLNRDTRMLLASCRLLLCILSVQDPGNENRVIDYIERKLKELCPTYRDRPTCFPCFVSVVLELAHAINPVTIIAQELVYFLHELVASLILCLNYGPMLVQFCTRVPQKEATDVSRLIVLISGTDNAENKLLSAVRKILRDIFQNLILGDVLSRYANGTFLLQSNLLPLKTTLGYFWMQQYHYLLTIYSDVVFDVQRSSKKGPAVASNFIMMRDDNEIHGFSNKFKIPVKWSLIADNADYDERDQLTTCPIMYQYNHSTGRIEAIYVPDECKIYADNYPLKYHKFKDLKAKYSKTPSAHSELPKCMIQMSIADSPYGTAHFLSQHLQENESTKKLYFYWTHPSIAQHIGVVYNLSRRCAINIFERKTDNFSSFMMLCLSRFDAIQYPYRSFDGYGYATVSSQPFSYIWDVLSEICTKICKDARFITVIGELDLVHERILSENMIVLRGREPRNNRMVRLIFRNPTLSVRMKRTFYPKEFTRKTLRPSQFKALVYAALSPLTLILGSPGSGKSTTLAHISKMFLLEKEANSKWIPVLDDRGNERNRPKWNLFKDVFFSSIKTYKSVTEMILAEDPGAQLFITAHSNNAADQLTRYIIEMDGWDKTTLPFIVRLGSQSLDLNVIKFMPIYYLYRIALELNVQLEPPYNKIECLREGDLSTHFTNISTKIREKLMRFPSEIYSRLTSSQKRTLHYILEDMKRFNYSLLDSATILVSTTSGFSVYLHYLTDTSGDEFDDSLFPDLLTSNSRYYDTYGRSPYTQLYSSRRSCMSRKNSYNDFPNISSYTSSFNSTYSPDNSLRNTGSNTAIARKSDAATDKRRRYLIVEEAARLPEHEFASFLVAPFEKIILLGDILQLPPLIQDQTLASTGALDWSAFHRVCYSSQVNIPIVTLEEQARSTPEIADLYRSLYESSLPKYCAIKGGLRDIPRVKFDSFVDQAILERFRGRCFYIPNNAITNYGISTSDMDAKMTELCRILEKYQKKFKGQPGDNQLKNRRAESKRPGNIRSAETNADEILAISCLLYNILMQVIGMIFAESHLDKLSYDKQKREYYLRFSIAILSLYKAQVALLESNRYISDIIEAFKDLKMPLTDGKRVLISVDISISTSDAFQGLEADVVFLSMVKRGSTEFIDSLPRALVSVSRARRSIVCIGAADKSKNEVWMNVAKQPDLNLLELFRAD</sequence>
<dbReference type="Pfam" id="PF13087">
    <property type="entry name" value="AAA_12"/>
    <property type="match status" value="1"/>
</dbReference>
<gene>
    <name evidence="3" type="ORF">GSB_152407</name>
</gene>
<evidence type="ECO:0000313" key="3">
    <source>
        <dbReference type="EMBL" id="ESU42754.1"/>
    </source>
</evidence>
<feature type="region of interest" description="Disordered" evidence="1">
    <location>
        <begin position="1254"/>
        <end position="1274"/>
    </location>
</feature>
<evidence type="ECO:0000259" key="2">
    <source>
        <dbReference type="Pfam" id="PF13087"/>
    </source>
</evidence>
<reference evidence="4" key="1">
    <citation type="submission" date="2012-02" db="EMBL/GenBank/DDBJ databases">
        <title>Genome sequencing of Giardia lamblia Genotypes A2 and B isolates (DH and GS) and comparative analysis with the genomes of Genotypes A1 and E (WB and Pig).</title>
        <authorList>
            <person name="Adam R."/>
            <person name="Dahlstrom E."/>
            <person name="Martens C."/>
            <person name="Bruno D."/>
            <person name="Barbian K."/>
            <person name="Porcella S.F."/>
            <person name="Nash T."/>
        </authorList>
    </citation>
    <scope>NUCLEOTIDE SEQUENCE</scope>
    <source>
        <strain evidence="4">GS</strain>
    </source>
</reference>
<dbReference type="EMBL" id="AHHH01000071">
    <property type="protein sequence ID" value="ESU42754.1"/>
    <property type="molecule type" value="Genomic_DNA"/>
</dbReference>
<dbReference type="VEuPathDB" id="GiardiaDB:GL50803_0034050"/>
<dbReference type="VEuPathDB" id="GiardiaDB:DHA2_152923"/>
<dbReference type="Proteomes" id="UP000018040">
    <property type="component" value="Unassembled WGS sequence"/>
</dbReference>
<organism evidence="3 4">
    <name type="scientific">Giardia intestinalis</name>
    <name type="common">Giardia lamblia</name>
    <dbReference type="NCBI Taxonomy" id="5741"/>
    <lineage>
        <taxon>Eukaryota</taxon>
        <taxon>Metamonada</taxon>
        <taxon>Diplomonadida</taxon>
        <taxon>Hexamitidae</taxon>
        <taxon>Giardiinae</taxon>
        <taxon>Giardia</taxon>
    </lineage>
</organism>
<evidence type="ECO:0000256" key="1">
    <source>
        <dbReference type="SAM" id="MobiDB-lite"/>
    </source>
</evidence>
<dbReference type="PANTHER" id="PTHR10887">
    <property type="entry name" value="DNA2/NAM7 HELICASE FAMILY"/>
    <property type="match status" value="1"/>
</dbReference>
<evidence type="ECO:0000313" key="4">
    <source>
        <dbReference type="Proteomes" id="UP000018040"/>
    </source>
</evidence>
<dbReference type="InterPro" id="IPR041679">
    <property type="entry name" value="DNA2/NAM7-like_C"/>
</dbReference>
<comment type="caution">
    <text evidence="3">The sequence shown here is derived from an EMBL/GenBank/DDBJ whole genome shotgun (WGS) entry which is preliminary data.</text>
</comment>